<dbReference type="InterPro" id="IPR000524">
    <property type="entry name" value="Tscrpt_reg_HTH_GntR"/>
</dbReference>
<evidence type="ECO:0000313" key="8">
    <source>
        <dbReference type="Proteomes" id="UP000054870"/>
    </source>
</evidence>
<organism evidence="7 8">
    <name type="scientific">Caballeronia catudaia</name>
    <dbReference type="NCBI Taxonomy" id="1777136"/>
    <lineage>
        <taxon>Bacteria</taxon>
        <taxon>Pseudomonadati</taxon>
        <taxon>Pseudomonadota</taxon>
        <taxon>Betaproteobacteria</taxon>
        <taxon>Burkholderiales</taxon>
        <taxon>Burkholderiaceae</taxon>
        <taxon>Caballeronia</taxon>
    </lineage>
</organism>
<dbReference type="PANTHER" id="PTHR46577">
    <property type="entry name" value="HTH-TYPE TRANSCRIPTIONAL REGULATORY PROTEIN GABR"/>
    <property type="match status" value="1"/>
</dbReference>
<dbReference type="Pfam" id="PF00392">
    <property type="entry name" value="GntR"/>
    <property type="match status" value="1"/>
</dbReference>
<dbReference type="Gene3D" id="1.10.10.10">
    <property type="entry name" value="Winged helix-like DNA-binding domain superfamily/Winged helix DNA-binding domain"/>
    <property type="match status" value="1"/>
</dbReference>
<dbReference type="InterPro" id="IPR036388">
    <property type="entry name" value="WH-like_DNA-bd_sf"/>
</dbReference>
<accession>A0A158A0L3</accession>
<name>A0A158A0L3_9BURK</name>
<evidence type="ECO:0000256" key="2">
    <source>
        <dbReference type="ARBA" id="ARBA00022898"/>
    </source>
</evidence>
<dbReference type="InterPro" id="IPR015424">
    <property type="entry name" value="PyrdxlP-dep_Trfase"/>
</dbReference>
<dbReference type="GO" id="GO:0030170">
    <property type="term" value="F:pyridoxal phosphate binding"/>
    <property type="evidence" value="ECO:0007669"/>
    <property type="project" value="InterPro"/>
</dbReference>
<dbReference type="SMART" id="SM00345">
    <property type="entry name" value="HTH_GNTR"/>
    <property type="match status" value="1"/>
</dbReference>
<keyword evidence="5" id="KW-0804">Transcription</keyword>
<evidence type="ECO:0000256" key="1">
    <source>
        <dbReference type="ARBA" id="ARBA00005384"/>
    </source>
</evidence>
<dbReference type="InterPro" id="IPR004839">
    <property type="entry name" value="Aminotransferase_I/II_large"/>
</dbReference>
<dbReference type="SUPFAM" id="SSF53383">
    <property type="entry name" value="PLP-dependent transferases"/>
    <property type="match status" value="1"/>
</dbReference>
<evidence type="ECO:0000256" key="5">
    <source>
        <dbReference type="ARBA" id="ARBA00023163"/>
    </source>
</evidence>
<feature type="domain" description="HTH gntR-type" evidence="6">
    <location>
        <begin position="24"/>
        <end position="92"/>
    </location>
</feature>
<evidence type="ECO:0000256" key="4">
    <source>
        <dbReference type="ARBA" id="ARBA00023125"/>
    </source>
</evidence>
<dbReference type="EMBL" id="FCOF02000005">
    <property type="protein sequence ID" value="SAK50677.1"/>
    <property type="molecule type" value="Genomic_DNA"/>
</dbReference>
<keyword evidence="4" id="KW-0238">DNA-binding</keyword>
<dbReference type="CDD" id="cd07377">
    <property type="entry name" value="WHTH_GntR"/>
    <property type="match status" value="1"/>
</dbReference>
<comment type="similarity">
    <text evidence="1">In the C-terminal section; belongs to the class-I pyridoxal-phosphate-dependent aminotransferase family.</text>
</comment>
<evidence type="ECO:0000256" key="3">
    <source>
        <dbReference type="ARBA" id="ARBA00023015"/>
    </source>
</evidence>
<dbReference type="GO" id="GO:0003677">
    <property type="term" value="F:DNA binding"/>
    <property type="evidence" value="ECO:0007669"/>
    <property type="project" value="UniProtKB-KW"/>
</dbReference>
<dbReference type="Pfam" id="PF00155">
    <property type="entry name" value="Aminotran_1_2"/>
    <property type="match status" value="1"/>
</dbReference>
<dbReference type="PANTHER" id="PTHR46577:SF2">
    <property type="entry name" value="TRANSCRIPTIONAL REGULATORY PROTEIN"/>
    <property type="match status" value="1"/>
</dbReference>
<dbReference type="InterPro" id="IPR015421">
    <property type="entry name" value="PyrdxlP-dep_Trfase_major"/>
</dbReference>
<evidence type="ECO:0000313" key="7">
    <source>
        <dbReference type="EMBL" id="SAK50677.1"/>
    </source>
</evidence>
<proteinExistence type="inferred from homology"/>
<keyword evidence="3" id="KW-0805">Transcription regulation</keyword>
<gene>
    <name evidence="7" type="ORF">AWB75_01428</name>
</gene>
<sequence length="481" mass="52555">MGGCRDILESMIELKLERGSRQAPTLVEQLVRAFATAIGEQTLRAGALLPSVRRLAEAEDLSTFTVTEAYGRLVSMGLVTARRGSGYRVAVRGQSERVRAVVWQPPSLTATWLLSDVFADHSVPIKSGCGWLPNEWVNESGLQHALRAVSRVPAARIADYGHPYGFAPLRERIAEQLDRHGLPVDAASNVLLTAGATQALDLIVRTLLRAGDAVVVEDPGYCNLLQILRLAGLEVHGVPRTVAGIDTDVFERIVIEHRPKAVFLNTTLQNPTGATFSMASAFRLMQIAERHGLWVVEDDVNRELAPPGAPLLAAMEGLSRVLYVGGFAKTITPSLRCGYVVAERNVLRELARTKMAVGLTTSEATERIVEKVLTEGRYARHVELVVEKLKDAHALVEDRMDALGVALFRRPRAGLFVWGALPIDPAEGSAVATRALQHGIWLAPASYFRPDDAPSASFRFNVPYSMDDALWSFLEKAIKGF</sequence>
<dbReference type="GO" id="GO:0003700">
    <property type="term" value="F:DNA-binding transcription factor activity"/>
    <property type="evidence" value="ECO:0007669"/>
    <property type="project" value="InterPro"/>
</dbReference>
<evidence type="ECO:0000259" key="6">
    <source>
        <dbReference type="PROSITE" id="PS50949"/>
    </source>
</evidence>
<dbReference type="AlphaFoldDB" id="A0A158A0L3"/>
<comment type="caution">
    <text evidence="7">The sequence shown here is derived from an EMBL/GenBank/DDBJ whole genome shotgun (WGS) entry which is preliminary data.</text>
</comment>
<dbReference type="PROSITE" id="PS50949">
    <property type="entry name" value="HTH_GNTR"/>
    <property type="match status" value="1"/>
</dbReference>
<dbReference type="Proteomes" id="UP000054870">
    <property type="component" value="Unassembled WGS sequence"/>
</dbReference>
<dbReference type="SUPFAM" id="SSF46785">
    <property type="entry name" value="Winged helix' DNA-binding domain"/>
    <property type="match status" value="1"/>
</dbReference>
<protein>
    <submittedName>
        <fullName evidence="7">Transcriptional regulator, GntR family</fullName>
    </submittedName>
</protein>
<dbReference type="InterPro" id="IPR051446">
    <property type="entry name" value="HTH_trans_reg/aminotransferase"/>
</dbReference>
<dbReference type="CDD" id="cd00609">
    <property type="entry name" value="AAT_like"/>
    <property type="match status" value="1"/>
</dbReference>
<dbReference type="Gene3D" id="3.40.640.10">
    <property type="entry name" value="Type I PLP-dependent aspartate aminotransferase-like (Major domain)"/>
    <property type="match status" value="1"/>
</dbReference>
<keyword evidence="8" id="KW-1185">Reference proteome</keyword>
<reference evidence="7" key="1">
    <citation type="submission" date="2016-01" db="EMBL/GenBank/DDBJ databases">
        <authorList>
            <person name="Peeters C."/>
        </authorList>
    </citation>
    <scope>NUCLEOTIDE SEQUENCE [LARGE SCALE GENOMIC DNA]</scope>
    <source>
        <strain evidence="7">LMG 29318</strain>
    </source>
</reference>
<dbReference type="InterPro" id="IPR036390">
    <property type="entry name" value="WH_DNA-bd_sf"/>
</dbReference>
<keyword evidence="2" id="KW-0663">Pyridoxal phosphate</keyword>